<comment type="subcellular location">
    <subcellularLocation>
        <location evidence="1">Cell membrane</location>
        <topology evidence="1">Multi-pass membrane protein</topology>
    </subcellularLocation>
</comment>
<dbReference type="PANTHER" id="PTHR42709">
    <property type="entry name" value="ALKALINE PHOSPHATASE LIKE PROTEIN"/>
    <property type="match status" value="1"/>
</dbReference>
<dbReference type="RefSeq" id="WP_349300124.1">
    <property type="nucleotide sequence ID" value="NZ_JBEDNQ010000009.1"/>
</dbReference>
<dbReference type="EMBL" id="JBEDNQ010000009">
    <property type="protein sequence ID" value="MEQ3553054.1"/>
    <property type="molecule type" value="Genomic_DNA"/>
</dbReference>
<evidence type="ECO:0000256" key="4">
    <source>
        <dbReference type="ARBA" id="ARBA00022692"/>
    </source>
</evidence>
<evidence type="ECO:0000256" key="5">
    <source>
        <dbReference type="ARBA" id="ARBA00022989"/>
    </source>
</evidence>
<dbReference type="InterPro" id="IPR051311">
    <property type="entry name" value="DedA_domain"/>
</dbReference>
<keyword evidence="5 7" id="KW-1133">Transmembrane helix</keyword>
<evidence type="ECO:0000256" key="1">
    <source>
        <dbReference type="ARBA" id="ARBA00004651"/>
    </source>
</evidence>
<feature type="domain" description="VTT" evidence="8">
    <location>
        <begin position="37"/>
        <end position="157"/>
    </location>
</feature>
<feature type="transmembrane region" description="Helical" evidence="7">
    <location>
        <begin position="165"/>
        <end position="188"/>
    </location>
</feature>
<comment type="similarity">
    <text evidence="2">Belongs to the DedA family.</text>
</comment>
<sequence>MEPFALLAAVLSSPWLVPAMVLMVAVDGPLPMLPSETVLLSATASAVVTRDLALLSALFLAAASGSVLGDLATHALGRGSHRLLPRTAHADGGIARWVRANLFRRPVAALVAARFLPGGRLLSCAAAGRMGLPRQVFLRASAVSALAWSLYMFAIGAALGPVTGGNPLLCVVAGGMLAVLTTGAFAVAQRVRSTIRRTGPAPLPQPAG</sequence>
<keyword evidence="3" id="KW-1003">Cell membrane</keyword>
<gene>
    <name evidence="9" type="ORF">WIS52_21515</name>
</gene>
<protein>
    <submittedName>
        <fullName evidence="9">VTT domain-containing protein</fullName>
    </submittedName>
</protein>
<evidence type="ECO:0000256" key="6">
    <source>
        <dbReference type="ARBA" id="ARBA00023136"/>
    </source>
</evidence>
<evidence type="ECO:0000313" key="9">
    <source>
        <dbReference type="EMBL" id="MEQ3553054.1"/>
    </source>
</evidence>
<evidence type="ECO:0000256" key="7">
    <source>
        <dbReference type="SAM" id="Phobius"/>
    </source>
</evidence>
<keyword evidence="4 7" id="KW-0812">Transmembrane</keyword>
<reference evidence="9 10" key="1">
    <citation type="submission" date="2024-03" db="EMBL/GenBank/DDBJ databases">
        <title>Draft genome sequence of Pseudonocardia nematodicida JCM 31783.</title>
        <authorList>
            <person name="Butdee W."/>
            <person name="Duangmal K."/>
        </authorList>
    </citation>
    <scope>NUCLEOTIDE SEQUENCE [LARGE SCALE GENOMIC DNA]</scope>
    <source>
        <strain evidence="9 10">JCM 31783</strain>
    </source>
</reference>
<dbReference type="Pfam" id="PF09335">
    <property type="entry name" value="VTT_dom"/>
    <property type="match status" value="1"/>
</dbReference>
<evidence type="ECO:0000259" key="8">
    <source>
        <dbReference type="Pfam" id="PF09335"/>
    </source>
</evidence>
<dbReference type="InterPro" id="IPR032816">
    <property type="entry name" value="VTT_dom"/>
</dbReference>
<dbReference type="PANTHER" id="PTHR42709:SF6">
    <property type="entry name" value="UNDECAPRENYL PHOSPHATE TRANSPORTER A"/>
    <property type="match status" value="1"/>
</dbReference>
<feature type="transmembrane region" description="Helical" evidence="7">
    <location>
        <begin position="52"/>
        <end position="76"/>
    </location>
</feature>
<accession>A0ABV1KGN6</accession>
<dbReference type="Proteomes" id="UP001494902">
    <property type="component" value="Unassembled WGS sequence"/>
</dbReference>
<comment type="caution">
    <text evidence="9">The sequence shown here is derived from an EMBL/GenBank/DDBJ whole genome shotgun (WGS) entry which is preliminary data.</text>
</comment>
<name>A0ABV1KGN6_9PSEU</name>
<evidence type="ECO:0000313" key="10">
    <source>
        <dbReference type="Proteomes" id="UP001494902"/>
    </source>
</evidence>
<keyword evidence="10" id="KW-1185">Reference proteome</keyword>
<evidence type="ECO:0000256" key="3">
    <source>
        <dbReference type="ARBA" id="ARBA00022475"/>
    </source>
</evidence>
<organism evidence="9 10">
    <name type="scientific">Pseudonocardia nematodicida</name>
    <dbReference type="NCBI Taxonomy" id="1206997"/>
    <lineage>
        <taxon>Bacteria</taxon>
        <taxon>Bacillati</taxon>
        <taxon>Actinomycetota</taxon>
        <taxon>Actinomycetes</taxon>
        <taxon>Pseudonocardiales</taxon>
        <taxon>Pseudonocardiaceae</taxon>
        <taxon>Pseudonocardia</taxon>
    </lineage>
</organism>
<proteinExistence type="inferred from homology"/>
<evidence type="ECO:0000256" key="2">
    <source>
        <dbReference type="ARBA" id="ARBA00010792"/>
    </source>
</evidence>
<feature type="transmembrane region" description="Helical" evidence="7">
    <location>
        <begin position="136"/>
        <end position="159"/>
    </location>
</feature>
<keyword evidence="6 7" id="KW-0472">Membrane</keyword>